<dbReference type="Proteomes" id="UP000184032">
    <property type="component" value="Unassembled WGS sequence"/>
</dbReference>
<protein>
    <submittedName>
        <fullName evidence="1">Uncharacterized protein</fullName>
    </submittedName>
</protein>
<name>A0A1M5PSH5_9FIRM</name>
<dbReference type="RefSeq" id="WP_159430532.1">
    <property type="nucleotide sequence ID" value="NZ_FQXI01000001.1"/>
</dbReference>
<proteinExistence type="predicted"/>
<dbReference type="AlphaFoldDB" id="A0A1M5PSH5"/>
<evidence type="ECO:0000313" key="2">
    <source>
        <dbReference type="Proteomes" id="UP000184032"/>
    </source>
</evidence>
<dbReference type="EMBL" id="FQXI01000001">
    <property type="protein sequence ID" value="SHH04805.1"/>
    <property type="molecule type" value="Genomic_DNA"/>
</dbReference>
<accession>A0A1M5PSH5</accession>
<organism evidence="1 2">
    <name type="scientific">Anaerosphaera aminiphila DSM 21120</name>
    <dbReference type="NCBI Taxonomy" id="1120995"/>
    <lineage>
        <taxon>Bacteria</taxon>
        <taxon>Bacillati</taxon>
        <taxon>Bacillota</taxon>
        <taxon>Tissierellia</taxon>
        <taxon>Tissierellales</taxon>
        <taxon>Peptoniphilaceae</taxon>
        <taxon>Anaerosphaera</taxon>
    </lineage>
</organism>
<gene>
    <name evidence="1" type="ORF">SAMN02745245_00454</name>
</gene>
<keyword evidence="2" id="KW-1185">Reference proteome</keyword>
<sequence>MNPRNKKSKTKKDENNKKIRLCCGSDLYKNTIENYVNRRISVEENLEKKK</sequence>
<reference evidence="2" key="1">
    <citation type="submission" date="2016-11" db="EMBL/GenBank/DDBJ databases">
        <authorList>
            <person name="Varghese N."/>
            <person name="Submissions S."/>
        </authorList>
    </citation>
    <scope>NUCLEOTIDE SEQUENCE [LARGE SCALE GENOMIC DNA]</scope>
    <source>
        <strain evidence="2">DSM 21120</strain>
    </source>
</reference>
<evidence type="ECO:0000313" key="1">
    <source>
        <dbReference type="EMBL" id="SHH04805.1"/>
    </source>
</evidence>
<dbReference type="STRING" id="1120995.SAMN02745245_00454"/>